<gene>
    <name evidence="2" type="ORF">SAMN04489714_0157</name>
</gene>
<dbReference type="InterPro" id="IPR015330">
    <property type="entry name" value="DNA_primase/pol_bifunc_N"/>
</dbReference>
<keyword evidence="3" id="KW-1185">Reference proteome</keyword>
<dbReference type="EMBL" id="LT629792">
    <property type="protein sequence ID" value="SDT85776.1"/>
    <property type="molecule type" value="Genomic_DNA"/>
</dbReference>
<dbReference type="Pfam" id="PF09250">
    <property type="entry name" value="Prim-Pol"/>
    <property type="match status" value="1"/>
</dbReference>
<evidence type="ECO:0000313" key="2">
    <source>
        <dbReference type="EMBL" id="SDT85776.1"/>
    </source>
</evidence>
<accession>A0ABY0V550</accession>
<reference evidence="2 3" key="1">
    <citation type="submission" date="2016-10" db="EMBL/GenBank/DDBJ databases">
        <authorList>
            <person name="Varghese N."/>
            <person name="Submissions S."/>
        </authorList>
    </citation>
    <scope>NUCLEOTIDE SEQUENCE [LARGE SCALE GENOMIC DNA]</scope>
    <source>
        <strain evidence="2 3">DSM 9169</strain>
    </source>
</reference>
<dbReference type="Proteomes" id="UP000198976">
    <property type="component" value="Chromosome I"/>
</dbReference>
<feature type="domain" description="DNA primase/polymerase bifunctional N-terminal" evidence="1">
    <location>
        <begin position="42"/>
        <end position="136"/>
    </location>
</feature>
<proteinExistence type="predicted"/>
<protein>
    <submittedName>
        <fullName evidence="2">Bifunctional DNA primase/polymerase, N-terminal</fullName>
    </submittedName>
</protein>
<evidence type="ECO:0000313" key="3">
    <source>
        <dbReference type="Proteomes" id="UP000198976"/>
    </source>
</evidence>
<organism evidence="2 3">
    <name type="scientific">Schaalia radingae</name>
    <dbReference type="NCBI Taxonomy" id="131110"/>
    <lineage>
        <taxon>Bacteria</taxon>
        <taxon>Bacillati</taxon>
        <taxon>Actinomycetota</taxon>
        <taxon>Actinomycetes</taxon>
        <taxon>Actinomycetales</taxon>
        <taxon>Actinomycetaceae</taxon>
        <taxon>Schaalia</taxon>
    </lineage>
</organism>
<evidence type="ECO:0000259" key="1">
    <source>
        <dbReference type="Pfam" id="PF09250"/>
    </source>
</evidence>
<name>A0ABY0V550_9ACTO</name>
<sequence>MERRCEWCGKPLKVKATGRPKRFCWDRCRKAAARATFPALMTSRKSWVRCDGKRPITPGGCPASSTRPDTWSTYADVQCGAGDGFGIMLGGGLACFDVDHVTDEQARSFIESVSLPVVFVERSVSGTGVHVFVEAGEQAGSRRVVDGVSVEFYSRQRFIRVTGRRFT</sequence>